<comment type="caution">
    <text evidence="2">The sequence shown here is derived from an EMBL/GenBank/DDBJ whole genome shotgun (WGS) entry which is preliminary data.</text>
</comment>
<evidence type="ECO:0000313" key="3">
    <source>
        <dbReference type="Proteomes" id="UP000535491"/>
    </source>
</evidence>
<proteinExistence type="predicted"/>
<keyword evidence="2" id="KW-0547">Nucleotide-binding</keyword>
<dbReference type="EMBL" id="JACEIQ010000001">
    <property type="protein sequence ID" value="MBA4492914.1"/>
    <property type="molecule type" value="Genomic_DNA"/>
</dbReference>
<gene>
    <name evidence="2" type="ORF">H1191_01120</name>
</gene>
<keyword evidence="2" id="KW-0378">Hydrolase</keyword>
<dbReference type="InterPro" id="IPR032830">
    <property type="entry name" value="XPB/Ssl2_N"/>
</dbReference>
<keyword evidence="2" id="KW-0347">Helicase</keyword>
<dbReference type="AlphaFoldDB" id="A0A7W1WNE1"/>
<evidence type="ECO:0000313" key="2">
    <source>
        <dbReference type="EMBL" id="MBA4492914.1"/>
    </source>
</evidence>
<dbReference type="Proteomes" id="UP000535491">
    <property type="component" value="Unassembled WGS sequence"/>
</dbReference>
<dbReference type="GO" id="GO:0004386">
    <property type="term" value="F:helicase activity"/>
    <property type="evidence" value="ECO:0007669"/>
    <property type="project" value="UniProtKB-KW"/>
</dbReference>
<keyword evidence="3" id="KW-1185">Reference proteome</keyword>
<name>A0A7W1WNE1_9BACL</name>
<feature type="domain" description="Helicase XPB/Ssl2 N-terminal" evidence="1">
    <location>
        <begin position="355"/>
        <end position="464"/>
    </location>
</feature>
<evidence type="ECO:0000259" key="1">
    <source>
        <dbReference type="Pfam" id="PF13625"/>
    </source>
</evidence>
<dbReference type="Pfam" id="PF13625">
    <property type="entry name" value="Helicase_C_3"/>
    <property type="match status" value="1"/>
</dbReference>
<organism evidence="2 3">
    <name type="scientific">Paenactinomyces guangxiensis</name>
    <dbReference type="NCBI Taxonomy" id="1490290"/>
    <lineage>
        <taxon>Bacteria</taxon>
        <taxon>Bacillati</taxon>
        <taxon>Bacillota</taxon>
        <taxon>Bacilli</taxon>
        <taxon>Bacillales</taxon>
        <taxon>Thermoactinomycetaceae</taxon>
        <taxon>Paenactinomyces</taxon>
    </lineage>
</organism>
<sequence>MVRELDRCLESLSDRVLRQIGTHHGLQSANRQELGGILTKPAHLRRCWSRFSKEERTVWIRFLLEAPQGVVKESTRLKKQLPAGLTPSRFRLTLTRLRQQGWIYAARDRNRERFYLCPIEIRRAWIKAFLNQKMLSPQPVDEDIIASSPPVMGIGQALFYFLTSVEREPWRLTRTGQIHKRQAQKLDVDLDLDPEALSGTNWKRKNGAPPWVELLVEFACQLDLVRIAGGELIPDRQRIQEWIHLSMEEMNLILYEVTRHQLTRQLEGGEGYWLIMENLSYDTWYSLKDLVLARNMITGRKEVLLANELNKCASLIVKPLQALGWLEIGQIPTGECFRLTGFPPRSGTGDELPFYVQPDLEVLVPFTFPYTKRYQLAKFADFMGGDQYLHYEINEGSIRRACQLGQSLPEIIHLLVEWSCFPLPEIVQQQIENWAGQFQGVLLEPVVLVHTRDESLADKLQDTALGQSWKVDRRGPSCLSVSPSSLGQVKEWLKKEGKRVSAIREPLVKEGDKDLSGPEYWSQRLHVLHKAELDNHYPEMTEAWPGAKNIPKLWTSGLRSYHPSMQQELLRRSIEEQLDVRLEWKGQFLTVTPHQLKREGGECFLEGWGPEGRKRRLSLNEITRLQIFIPQPEPGHH</sequence>
<reference evidence="2 3" key="1">
    <citation type="submission" date="2020-07" db="EMBL/GenBank/DDBJ databases">
        <authorList>
            <person name="Feng H."/>
        </authorList>
    </citation>
    <scope>NUCLEOTIDE SEQUENCE [LARGE SCALE GENOMIC DNA]</scope>
    <source>
        <strain evidence="3">s-10</strain>
    </source>
</reference>
<dbReference type="RefSeq" id="WP_181750140.1">
    <property type="nucleotide sequence ID" value="NZ_JACEIQ010000001.1"/>
</dbReference>
<protein>
    <submittedName>
        <fullName evidence="2">Helicase-associated domain-containing protein</fullName>
    </submittedName>
</protein>
<accession>A0A7W1WNE1</accession>
<keyword evidence="2" id="KW-0067">ATP-binding</keyword>